<evidence type="ECO:0000313" key="3">
    <source>
        <dbReference type="Proteomes" id="UP001497457"/>
    </source>
</evidence>
<dbReference type="PANTHER" id="PTHR10579">
    <property type="entry name" value="CALCIUM-ACTIVATED CHLORIDE CHANNEL REGULATOR"/>
    <property type="match status" value="1"/>
</dbReference>
<reference evidence="3" key="1">
    <citation type="submission" date="2024-06" db="EMBL/GenBank/DDBJ databases">
        <authorList>
            <person name="Ryan C."/>
        </authorList>
    </citation>
    <scope>NUCLEOTIDE SEQUENCE [LARGE SCALE GENOMIC DNA]</scope>
</reference>
<dbReference type="InterPro" id="IPR051266">
    <property type="entry name" value="CLCR"/>
</dbReference>
<protein>
    <recommendedName>
        <fullName evidence="1">VWFA domain-containing protein</fullName>
    </recommendedName>
</protein>
<dbReference type="EMBL" id="OZ075132">
    <property type="protein sequence ID" value="CAL4983023.1"/>
    <property type="molecule type" value="Genomic_DNA"/>
</dbReference>
<dbReference type="Gene3D" id="3.40.50.410">
    <property type="entry name" value="von Willebrand factor, type A domain"/>
    <property type="match status" value="2"/>
</dbReference>
<reference evidence="2 3" key="2">
    <citation type="submission" date="2024-10" db="EMBL/GenBank/DDBJ databases">
        <authorList>
            <person name="Ryan C."/>
        </authorList>
    </citation>
    <scope>NUCLEOTIDE SEQUENCE [LARGE SCALE GENOMIC DNA]</scope>
</reference>
<accession>A0ABC9AQ03</accession>
<sequence length="770" mass="84195">MNTPDAGTRTLEVVVVYAFDSSTTTPAYSLVDEVYWLVQSKIGSLAASSRLSYIYFMSSNNTYTFEKRFAASGEKIIVQTRLEADRLIRECENPNGIILLLSDGLANKGDFYDGVEDFVSTWPVHTFTVGGDGYNQGLRTIAANSPGGTFSHLPVPAEPRNSAAFSLYMDDIIMRDDEKPPTRDLGPRTLEVVVVYAFDSSTTTPAYSLVDEVYWLVQSKIGSLAASSRLSYIYFMSSNNTYTFEKRFAASGEKIIVQTRLACTKNMACGLYEADRLIRECENPNGIILLLSDGLANKGDFYDGVEDFVSTWPVHTFTVGSDGYNQGLRTIAANSPGGTFSHLPVPAKPRNSAAFSLYMDDIIMRDDEKPPTRHLGPRTLEVVVVYAFDSSTTTPAYSLVDEVYWLVQSKIGSLAASSHLSYIYFMSSNNTYTFEKRFAASGEKIIVQTRLACTKNMACGLYEADRLIRECENPNGIILLLSDGLANKGDFYDGVEDFVSTWPVHTFTVGGDGYNQGLCTIAANSPGGIFSPLPVPAEPRNSAAFSLYMDDIIMKKPTYNKMAVVLTADSVMVGVELNGASSAMAREGLDLVVVLDIQGSREGGDIKLSKMKKAMEFVIMKLTPMDRLSIISKGEQANRLRQCPLRCMTPAGKADLKALINGLTGRCVNLEQGLVEALAVIRRRVHTEGRTANIFFLTDDNEGYGNARSVDPGNVAVHTFGFGKNAGHELLKDMAKRSPGGTYSFVPDDSDLCAPFSQQLAGFLTVVNTI</sequence>
<name>A0ABC9AQ03_9POAL</name>
<dbReference type="InterPro" id="IPR002035">
    <property type="entry name" value="VWF_A"/>
</dbReference>
<evidence type="ECO:0000313" key="2">
    <source>
        <dbReference type="EMBL" id="CAL4983023.1"/>
    </source>
</evidence>
<feature type="domain" description="VWFA" evidence="1">
    <location>
        <begin position="590"/>
        <end position="770"/>
    </location>
</feature>
<dbReference type="SUPFAM" id="SSF53300">
    <property type="entry name" value="vWA-like"/>
    <property type="match status" value="1"/>
</dbReference>
<proteinExistence type="predicted"/>
<dbReference type="PANTHER" id="PTHR10579:SF125">
    <property type="entry name" value="VWFA DOMAIN-CONTAINING PROTEIN"/>
    <property type="match status" value="1"/>
</dbReference>
<dbReference type="InterPro" id="IPR036465">
    <property type="entry name" value="vWFA_dom_sf"/>
</dbReference>
<dbReference type="AlphaFoldDB" id="A0ABC9AQ03"/>
<dbReference type="Pfam" id="PF13768">
    <property type="entry name" value="VWA_3"/>
    <property type="match status" value="3"/>
</dbReference>
<dbReference type="Proteomes" id="UP001497457">
    <property type="component" value="Chromosome 22rd"/>
</dbReference>
<keyword evidence="3" id="KW-1185">Reference proteome</keyword>
<organism evidence="2 3">
    <name type="scientific">Urochloa decumbens</name>
    <dbReference type="NCBI Taxonomy" id="240449"/>
    <lineage>
        <taxon>Eukaryota</taxon>
        <taxon>Viridiplantae</taxon>
        <taxon>Streptophyta</taxon>
        <taxon>Embryophyta</taxon>
        <taxon>Tracheophyta</taxon>
        <taxon>Spermatophyta</taxon>
        <taxon>Magnoliopsida</taxon>
        <taxon>Liliopsida</taxon>
        <taxon>Poales</taxon>
        <taxon>Poaceae</taxon>
        <taxon>PACMAD clade</taxon>
        <taxon>Panicoideae</taxon>
        <taxon>Panicodae</taxon>
        <taxon>Paniceae</taxon>
        <taxon>Melinidinae</taxon>
        <taxon>Urochloa</taxon>
    </lineage>
</organism>
<evidence type="ECO:0000259" key="1">
    <source>
        <dbReference type="PROSITE" id="PS50234"/>
    </source>
</evidence>
<gene>
    <name evidence="2" type="ORF">URODEC1_LOCUS56891</name>
</gene>
<dbReference type="PROSITE" id="PS50234">
    <property type="entry name" value="VWFA"/>
    <property type="match status" value="1"/>
</dbReference>